<feature type="transmembrane region" description="Helical" evidence="1">
    <location>
        <begin position="65"/>
        <end position="84"/>
    </location>
</feature>
<feature type="transmembrane region" description="Helical" evidence="1">
    <location>
        <begin position="96"/>
        <end position="116"/>
    </location>
</feature>
<reference evidence="2" key="1">
    <citation type="submission" date="2020-02" db="EMBL/GenBank/DDBJ databases">
        <authorList>
            <person name="Meier V. D."/>
        </authorList>
    </citation>
    <scope>NUCLEOTIDE SEQUENCE</scope>
    <source>
        <strain evidence="2">AVDCRST_MAG22</strain>
    </source>
</reference>
<keyword evidence="1" id="KW-0812">Transmembrane</keyword>
<sequence length="123" mass="13525">MGSPSPRTLLGLIFVVAGLLHFVAPGTYERIMPPYLPLHRELVYLSGACEVLGGLGLLPKRTRQAAGTGLILLLIAVLPANVQMLLDARAAGKPSWWLALLWMRLPLQPVLMAWAWRVSRPHD</sequence>
<dbReference type="AlphaFoldDB" id="A0A6J4PFT6"/>
<protein>
    <recommendedName>
        <fullName evidence="3">Cytoplasmic membrane protein FsxA</fullName>
    </recommendedName>
</protein>
<feature type="transmembrane region" description="Helical" evidence="1">
    <location>
        <begin position="41"/>
        <end position="58"/>
    </location>
</feature>
<name>A0A6J4PFT6_9ACTN</name>
<dbReference type="PANTHER" id="PTHR36974">
    <property type="entry name" value="MEMBRANE PROTEIN-RELATED"/>
    <property type="match status" value="1"/>
</dbReference>
<organism evidence="2">
    <name type="scientific">uncultured Rubrobacteraceae bacterium</name>
    <dbReference type="NCBI Taxonomy" id="349277"/>
    <lineage>
        <taxon>Bacteria</taxon>
        <taxon>Bacillati</taxon>
        <taxon>Actinomycetota</taxon>
        <taxon>Rubrobacteria</taxon>
        <taxon>Rubrobacterales</taxon>
        <taxon>Rubrobacteraceae</taxon>
        <taxon>environmental samples</taxon>
    </lineage>
</organism>
<dbReference type="PANTHER" id="PTHR36974:SF1">
    <property type="entry name" value="DOXX FAMILY MEMBRANE PROTEIN"/>
    <property type="match status" value="1"/>
</dbReference>
<gene>
    <name evidence="2" type="ORF">AVDCRST_MAG22-1952</name>
</gene>
<evidence type="ECO:0000313" key="2">
    <source>
        <dbReference type="EMBL" id="CAA9411690.1"/>
    </source>
</evidence>
<accession>A0A6J4PFT6</accession>
<keyword evidence="1" id="KW-1133">Transmembrane helix</keyword>
<evidence type="ECO:0000256" key="1">
    <source>
        <dbReference type="SAM" id="Phobius"/>
    </source>
</evidence>
<dbReference type="EMBL" id="CADCUV010000077">
    <property type="protein sequence ID" value="CAA9411690.1"/>
    <property type="molecule type" value="Genomic_DNA"/>
</dbReference>
<proteinExistence type="predicted"/>
<keyword evidence="1" id="KW-0472">Membrane</keyword>
<evidence type="ECO:0008006" key="3">
    <source>
        <dbReference type="Google" id="ProtNLM"/>
    </source>
</evidence>